<feature type="compositionally biased region" description="Pro residues" evidence="1">
    <location>
        <begin position="73"/>
        <end position="85"/>
    </location>
</feature>
<reference evidence="3" key="1">
    <citation type="journal article" date="2018" name="Nat. Microbiol.">
        <title>Leveraging single-cell genomics to expand the fungal tree of life.</title>
        <authorList>
            <person name="Ahrendt S.R."/>
            <person name="Quandt C.A."/>
            <person name="Ciobanu D."/>
            <person name="Clum A."/>
            <person name="Salamov A."/>
            <person name="Andreopoulos B."/>
            <person name="Cheng J.F."/>
            <person name="Woyke T."/>
            <person name="Pelin A."/>
            <person name="Henrissat B."/>
            <person name="Reynolds N.K."/>
            <person name="Benny G.L."/>
            <person name="Smith M.E."/>
            <person name="James T.Y."/>
            <person name="Grigoriev I.V."/>
        </authorList>
    </citation>
    <scope>NUCLEOTIDE SEQUENCE [LARGE SCALE GENOMIC DNA]</scope>
    <source>
        <strain evidence="3">Benny S71-1</strain>
    </source>
</reference>
<evidence type="ECO:0000313" key="3">
    <source>
        <dbReference type="Proteomes" id="UP000278143"/>
    </source>
</evidence>
<sequence>MLILTAVAGLTDTAAIEAGRSVRIQRRLIGNLLSNVDDSVQSVTNKTAPLSNVAENVVPPTSPPPTNANTVPVVPPPAPPAPPASSPKVDVPVVNNLLRPVNNVVENSTPPTTAPPLTNNVVKPVADSTVKPLTDNVIKPVADSTVKPLTDNVIKPVADNTVRPLADNVVEPVADVVEPITKPLNEPLLGNPLTAPSSSS</sequence>
<dbReference type="OrthoDB" id="5395350at2759"/>
<dbReference type="EMBL" id="KZ989389">
    <property type="protein sequence ID" value="RKP26569.1"/>
    <property type="molecule type" value="Genomic_DNA"/>
</dbReference>
<name>A0A4V1J1X4_9FUNG</name>
<dbReference type="Proteomes" id="UP000278143">
    <property type="component" value="Unassembled WGS sequence"/>
</dbReference>
<dbReference type="AlphaFoldDB" id="A0A4V1J1X4"/>
<keyword evidence="3" id="KW-1185">Reference proteome</keyword>
<feature type="non-terminal residue" evidence="2">
    <location>
        <position position="200"/>
    </location>
</feature>
<feature type="region of interest" description="Disordered" evidence="1">
    <location>
        <begin position="54"/>
        <end position="88"/>
    </location>
</feature>
<accession>A0A4V1J1X4</accession>
<protein>
    <submittedName>
        <fullName evidence="2">Uncharacterized protein</fullName>
    </submittedName>
</protein>
<gene>
    <name evidence="2" type="ORF">SYNPS1DRAFT_14006</name>
</gene>
<evidence type="ECO:0000313" key="2">
    <source>
        <dbReference type="EMBL" id="RKP26569.1"/>
    </source>
</evidence>
<evidence type="ECO:0000256" key="1">
    <source>
        <dbReference type="SAM" id="MobiDB-lite"/>
    </source>
</evidence>
<organism evidence="2 3">
    <name type="scientific">Syncephalis pseudoplumigaleata</name>
    <dbReference type="NCBI Taxonomy" id="1712513"/>
    <lineage>
        <taxon>Eukaryota</taxon>
        <taxon>Fungi</taxon>
        <taxon>Fungi incertae sedis</taxon>
        <taxon>Zoopagomycota</taxon>
        <taxon>Zoopagomycotina</taxon>
        <taxon>Zoopagomycetes</taxon>
        <taxon>Zoopagales</taxon>
        <taxon>Piptocephalidaceae</taxon>
        <taxon>Syncephalis</taxon>
    </lineage>
</organism>
<proteinExistence type="predicted"/>